<keyword evidence="3" id="KW-1185">Reference proteome</keyword>
<proteinExistence type="predicted"/>
<keyword evidence="1" id="KW-1133">Transmembrane helix</keyword>
<protein>
    <recommendedName>
        <fullName evidence="4">SRPBCC family protein</fullName>
    </recommendedName>
</protein>
<evidence type="ECO:0000313" key="3">
    <source>
        <dbReference type="Proteomes" id="UP000605990"/>
    </source>
</evidence>
<evidence type="ECO:0008006" key="4">
    <source>
        <dbReference type="Google" id="ProtNLM"/>
    </source>
</evidence>
<reference evidence="2 3" key="1">
    <citation type="submission" date="2020-08" db="EMBL/GenBank/DDBJ databases">
        <title>Description of novel Flavobacterium F-408 isolate.</title>
        <authorList>
            <person name="Saticioglu I.B."/>
            <person name="Duman M."/>
            <person name="Altun S."/>
        </authorList>
    </citation>
    <scope>NUCLEOTIDE SEQUENCE [LARGE SCALE GENOMIC DNA]</scope>
    <source>
        <strain evidence="2 3">F-408</strain>
    </source>
</reference>
<keyword evidence="1" id="KW-0472">Membrane</keyword>
<accession>A0ABR7J1N5</accession>
<feature type="transmembrane region" description="Helical" evidence="1">
    <location>
        <begin position="7"/>
        <end position="24"/>
    </location>
</feature>
<sequence length="326" mass="37974">MNIIKKEYIGILLGALYTILFRYLDGFHFESVLITIDFSVNSFTFFLLVPMVVGILPILIAQNEIDNSRWKHFLYPIISNLFFIVYALLFKLEDLGCGIIILPPLLLVSGIIGLLVGLLLKRKNNNKLYSVLFLPFLFVPIENLITNQDISHDVESNIIINNNSTYIWNNIIEVPEIKKHEYQRGFFSYIGIPYPIKSKIEIIGNEKFRMGYFSDGLILAESIEEMEPNKMIRFKIHIDKSKLRNTPMDQHVLKNDYFQFSSISYHLKQVGNGQTKLTLKCKYKINSMMNAYANFWAYHIIKDFEVRLLNALQVKFDRKVLKTVHS</sequence>
<dbReference type="RefSeq" id="WP_166130706.1">
    <property type="nucleotide sequence ID" value="NZ_JAANOQ010000008.1"/>
</dbReference>
<organism evidence="2 3">
    <name type="scientific">Flavobacterium bernardetii</name>
    <dbReference type="NCBI Taxonomy" id="2813823"/>
    <lineage>
        <taxon>Bacteria</taxon>
        <taxon>Pseudomonadati</taxon>
        <taxon>Bacteroidota</taxon>
        <taxon>Flavobacteriia</taxon>
        <taxon>Flavobacteriales</taxon>
        <taxon>Flavobacteriaceae</taxon>
        <taxon>Flavobacterium</taxon>
    </lineage>
</organism>
<keyword evidence="1" id="KW-0812">Transmembrane</keyword>
<comment type="caution">
    <text evidence="2">The sequence shown here is derived from an EMBL/GenBank/DDBJ whole genome shotgun (WGS) entry which is preliminary data.</text>
</comment>
<gene>
    <name evidence="2" type="ORF">H8R27_13460</name>
</gene>
<feature type="transmembrane region" description="Helical" evidence="1">
    <location>
        <begin position="98"/>
        <end position="120"/>
    </location>
</feature>
<evidence type="ECO:0000256" key="1">
    <source>
        <dbReference type="SAM" id="Phobius"/>
    </source>
</evidence>
<feature type="transmembrane region" description="Helical" evidence="1">
    <location>
        <begin position="73"/>
        <end position="92"/>
    </location>
</feature>
<dbReference type="EMBL" id="JACRUN010000009">
    <property type="protein sequence ID" value="MBC5835897.1"/>
    <property type="molecule type" value="Genomic_DNA"/>
</dbReference>
<name>A0ABR7J1N5_9FLAO</name>
<evidence type="ECO:0000313" key="2">
    <source>
        <dbReference type="EMBL" id="MBC5835897.1"/>
    </source>
</evidence>
<feature type="transmembrane region" description="Helical" evidence="1">
    <location>
        <begin position="44"/>
        <end position="61"/>
    </location>
</feature>
<dbReference type="Proteomes" id="UP000605990">
    <property type="component" value="Unassembled WGS sequence"/>
</dbReference>